<reference evidence="2 3" key="1">
    <citation type="journal article" date="2016" name="Genome Biol. Evol.">
        <title>Divergent and convergent evolution of fungal pathogenicity.</title>
        <authorList>
            <person name="Shang Y."/>
            <person name="Xiao G."/>
            <person name="Zheng P."/>
            <person name="Cen K."/>
            <person name="Zhan S."/>
            <person name="Wang C."/>
        </authorList>
    </citation>
    <scope>NUCLEOTIDE SEQUENCE [LARGE SCALE GENOMIC DNA]</scope>
    <source>
        <strain evidence="2 3">RCEF 1005</strain>
    </source>
</reference>
<evidence type="ECO:0000313" key="2">
    <source>
        <dbReference type="EMBL" id="OAA60618.1"/>
    </source>
</evidence>
<feature type="region of interest" description="Disordered" evidence="1">
    <location>
        <begin position="141"/>
        <end position="169"/>
    </location>
</feature>
<sequence>MYKSLEEELQSLLVRLAQFFTANESQISAAAVSNCFHQLPDSEITKLKRLFVIMYHSQPIKPTMKFGREAEEPTPQLPARRQWSADTAMHQQPSKTWEQSPSTQGQASSSPASSCAPHEYRAGATLSTDSVSPDASILEQANPTQTPLSDGTTTTAAPITPSFDPEKNPNVQLTALRKLNFTTYMKGLLRDCILSPGNFFRSIEAAKIALPNGQGWEAAIATKKNNADARDMLRIYHRFECYNIYFHVVEAGLHTGKHWIRDGRSELVKRLRQKFPRHFLDQRATNKCLNWVDQGCKYNQWTEMFGPVPDLGYLIALPSDVPHSAYTSRCTKEQMALASAQLKEIGITQLVEDLKLSNLGRFIAATLKDLTTKKRSYIDDASLSSPRKSLCLASSDRWSTALSTDGICTTSPEPVASVSDVDIVSFGNHDDALVQNLMQDWTPLVAGNTTSSLEHDFLHSNENSKIGTSQAL</sequence>
<feature type="compositionally biased region" description="Polar residues" evidence="1">
    <location>
        <begin position="141"/>
        <end position="157"/>
    </location>
</feature>
<evidence type="ECO:0000313" key="3">
    <source>
        <dbReference type="Proteomes" id="UP000076881"/>
    </source>
</evidence>
<dbReference type="AlphaFoldDB" id="A0A167TI04"/>
<keyword evidence="3" id="KW-1185">Reference proteome</keyword>
<dbReference type="Proteomes" id="UP000076881">
    <property type="component" value="Unassembled WGS sequence"/>
</dbReference>
<feature type="compositionally biased region" description="Low complexity" evidence="1">
    <location>
        <begin position="99"/>
        <end position="117"/>
    </location>
</feature>
<accession>A0A167TI04</accession>
<proteinExistence type="predicted"/>
<dbReference type="EMBL" id="AZHF01000021">
    <property type="protein sequence ID" value="OAA60618.1"/>
    <property type="molecule type" value="Genomic_DNA"/>
</dbReference>
<dbReference type="STRING" id="1081108.A0A167TI04"/>
<protein>
    <submittedName>
        <fullName evidence="2">Uncharacterized protein</fullName>
    </submittedName>
</protein>
<feature type="region of interest" description="Disordered" evidence="1">
    <location>
        <begin position="64"/>
        <end position="117"/>
    </location>
</feature>
<dbReference type="OrthoDB" id="5152914at2759"/>
<comment type="caution">
    <text evidence="2">The sequence shown here is derived from an EMBL/GenBank/DDBJ whole genome shotgun (WGS) entry which is preliminary data.</text>
</comment>
<feature type="compositionally biased region" description="Polar residues" evidence="1">
    <location>
        <begin position="89"/>
        <end position="98"/>
    </location>
</feature>
<name>A0A167TI04_CORDF</name>
<organism evidence="2 3">
    <name type="scientific">Akanthomyces lecanii RCEF 1005</name>
    <dbReference type="NCBI Taxonomy" id="1081108"/>
    <lineage>
        <taxon>Eukaryota</taxon>
        <taxon>Fungi</taxon>
        <taxon>Dikarya</taxon>
        <taxon>Ascomycota</taxon>
        <taxon>Pezizomycotina</taxon>
        <taxon>Sordariomycetes</taxon>
        <taxon>Hypocreomycetidae</taxon>
        <taxon>Hypocreales</taxon>
        <taxon>Cordycipitaceae</taxon>
        <taxon>Akanthomyces</taxon>
        <taxon>Cordyceps confragosa</taxon>
    </lineage>
</organism>
<evidence type="ECO:0000256" key="1">
    <source>
        <dbReference type="SAM" id="MobiDB-lite"/>
    </source>
</evidence>
<gene>
    <name evidence="2" type="ORF">LEL_10799</name>
</gene>